<dbReference type="PANTHER" id="PTHR21660">
    <property type="entry name" value="THIOESTERASE SUPERFAMILY MEMBER-RELATED"/>
    <property type="match status" value="1"/>
</dbReference>
<proteinExistence type="inferred from homology"/>
<evidence type="ECO:0000259" key="4">
    <source>
        <dbReference type="Pfam" id="PF03061"/>
    </source>
</evidence>
<feature type="region of interest" description="Disordered" evidence="3">
    <location>
        <begin position="175"/>
        <end position="197"/>
    </location>
</feature>
<dbReference type="Gene3D" id="3.10.129.10">
    <property type="entry name" value="Hotdog Thioesterase"/>
    <property type="match status" value="1"/>
</dbReference>
<dbReference type="Pfam" id="PF03061">
    <property type="entry name" value="4HBT"/>
    <property type="match status" value="1"/>
</dbReference>
<accession>A0A8S0W279</accession>
<organism evidence="5 6">
    <name type="scientific">Cyclocybe aegerita</name>
    <name type="common">Black poplar mushroom</name>
    <name type="synonym">Agrocybe aegerita</name>
    <dbReference type="NCBI Taxonomy" id="1973307"/>
    <lineage>
        <taxon>Eukaryota</taxon>
        <taxon>Fungi</taxon>
        <taxon>Dikarya</taxon>
        <taxon>Basidiomycota</taxon>
        <taxon>Agaricomycotina</taxon>
        <taxon>Agaricomycetes</taxon>
        <taxon>Agaricomycetidae</taxon>
        <taxon>Agaricales</taxon>
        <taxon>Agaricineae</taxon>
        <taxon>Bolbitiaceae</taxon>
        <taxon>Cyclocybe</taxon>
    </lineage>
</organism>
<dbReference type="CDD" id="cd03440">
    <property type="entry name" value="hot_dog"/>
    <property type="match status" value="1"/>
</dbReference>
<feature type="compositionally biased region" description="Basic and acidic residues" evidence="3">
    <location>
        <begin position="175"/>
        <end position="191"/>
    </location>
</feature>
<dbReference type="PANTHER" id="PTHR21660:SF1">
    <property type="entry name" value="ACYL-COENZYME A THIOESTERASE 13"/>
    <property type="match status" value="1"/>
</dbReference>
<comment type="caution">
    <text evidence="5">The sequence shown here is derived from an EMBL/GenBank/DDBJ whole genome shotgun (WGS) entry which is preliminary data.</text>
</comment>
<evidence type="ECO:0000256" key="2">
    <source>
        <dbReference type="ARBA" id="ARBA00022801"/>
    </source>
</evidence>
<sequence length="197" mass="21775">MANTNDSDVSHIAGNASPHIKRALSNHKTFFGNRHKKLIPGPIFFEVIQERFRTTEVSISERPEGGLEGKIVVEVGVEEDMLNGKGEMDNGCSASLIDMCSTLALHVVVMSKTSEEYISVSQTMNLMYHSPAKLGDKLKLINKTIVIGDHAHSAKTEVHIFYKIILHLERDPTSTRGVRRADKDDTLRHASAEAVTP</sequence>
<evidence type="ECO:0000313" key="6">
    <source>
        <dbReference type="Proteomes" id="UP000467700"/>
    </source>
</evidence>
<dbReference type="OrthoDB" id="2831072at2759"/>
<reference evidence="5 6" key="1">
    <citation type="submission" date="2020-01" db="EMBL/GenBank/DDBJ databases">
        <authorList>
            <person name="Gupta K D."/>
        </authorList>
    </citation>
    <scope>NUCLEOTIDE SEQUENCE [LARGE SCALE GENOMIC DNA]</scope>
</reference>
<dbReference type="AlphaFoldDB" id="A0A8S0W279"/>
<comment type="similarity">
    <text evidence="1">Belongs to the thioesterase PaaI family.</text>
</comment>
<dbReference type="InterPro" id="IPR039298">
    <property type="entry name" value="ACOT13"/>
</dbReference>
<dbReference type="InterPro" id="IPR006683">
    <property type="entry name" value="Thioestr_dom"/>
</dbReference>
<dbReference type="InterPro" id="IPR029069">
    <property type="entry name" value="HotDog_dom_sf"/>
</dbReference>
<dbReference type="Proteomes" id="UP000467700">
    <property type="component" value="Unassembled WGS sequence"/>
</dbReference>
<keyword evidence="6" id="KW-1185">Reference proteome</keyword>
<name>A0A8S0W279_CYCAE</name>
<evidence type="ECO:0000256" key="1">
    <source>
        <dbReference type="ARBA" id="ARBA00008324"/>
    </source>
</evidence>
<dbReference type="EMBL" id="CACVBS010000024">
    <property type="protein sequence ID" value="CAA7259394.1"/>
    <property type="molecule type" value="Genomic_DNA"/>
</dbReference>
<feature type="domain" description="Thioesterase" evidence="4">
    <location>
        <begin position="90"/>
        <end position="141"/>
    </location>
</feature>
<protein>
    <recommendedName>
        <fullName evidence="4">Thioesterase domain-containing protein</fullName>
    </recommendedName>
</protein>
<evidence type="ECO:0000313" key="5">
    <source>
        <dbReference type="EMBL" id="CAA7259394.1"/>
    </source>
</evidence>
<keyword evidence="2" id="KW-0378">Hydrolase</keyword>
<evidence type="ECO:0000256" key="3">
    <source>
        <dbReference type="SAM" id="MobiDB-lite"/>
    </source>
</evidence>
<dbReference type="SUPFAM" id="SSF54637">
    <property type="entry name" value="Thioesterase/thiol ester dehydrase-isomerase"/>
    <property type="match status" value="1"/>
</dbReference>
<gene>
    <name evidence="5" type="ORF">AAE3_LOCUS1651</name>
</gene>
<dbReference type="GO" id="GO:0047617">
    <property type="term" value="F:fatty acyl-CoA hydrolase activity"/>
    <property type="evidence" value="ECO:0007669"/>
    <property type="project" value="InterPro"/>
</dbReference>